<reference evidence="3" key="1">
    <citation type="submission" date="2020-05" db="EMBL/GenBank/DDBJ databases">
        <title>Mycena genomes resolve the evolution of fungal bioluminescence.</title>
        <authorList>
            <person name="Tsai I.J."/>
        </authorList>
    </citation>
    <scope>NUCLEOTIDE SEQUENCE</scope>
    <source>
        <strain evidence="3">160909Yilan</strain>
    </source>
</reference>
<dbReference type="Gene3D" id="3.40.30.10">
    <property type="entry name" value="Glutaredoxin"/>
    <property type="match status" value="1"/>
</dbReference>
<dbReference type="InterPro" id="IPR045108">
    <property type="entry name" value="TXNDC17-like"/>
</dbReference>
<dbReference type="GO" id="GO:0047134">
    <property type="term" value="F:protein-disulfide reductase [NAD(P)H] activity"/>
    <property type="evidence" value="ECO:0007669"/>
    <property type="project" value="InterPro"/>
</dbReference>
<organism evidence="3 4">
    <name type="scientific">Mycena sanguinolenta</name>
    <dbReference type="NCBI Taxonomy" id="230812"/>
    <lineage>
        <taxon>Eukaryota</taxon>
        <taxon>Fungi</taxon>
        <taxon>Dikarya</taxon>
        <taxon>Basidiomycota</taxon>
        <taxon>Agaricomycotina</taxon>
        <taxon>Agaricomycetes</taxon>
        <taxon>Agaricomycetidae</taxon>
        <taxon>Agaricales</taxon>
        <taxon>Marasmiineae</taxon>
        <taxon>Mycenaceae</taxon>
        <taxon>Mycena</taxon>
    </lineage>
</organism>
<dbReference type="InterPro" id="IPR036249">
    <property type="entry name" value="Thioredoxin-like_sf"/>
</dbReference>
<proteinExistence type="inferred from homology"/>
<dbReference type="AlphaFoldDB" id="A0A8H6XAJ3"/>
<gene>
    <name evidence="3" type="ORF">MSAN_02221700</name>
</gene>
<dbReference type="PANTHER" id="PTHR12452:SF0">
    <property type="entry name" value="THIOREDOXIN DOMAIN-CONTAINING PROTEIN 17"/>
    <property type="match status" value="1"/>
</dbReference>
<evidence type="ECO:0000259" key="2">
    <source>
        <dbReference type="Pfam" id="PF06110"/>
    </source>
</evidence>
<dbReference type="GO" id="GO:0005829">
    <property type="term" value="C:cytosol"/>
    <property type="evidence" value="ECO:0007669"/>
    <property type="project" value="TreeGrafter"/>
</dbReference>
<dbReference type="SUPFAM" id="SSF52833">
    <property type="entry name" value="Thioredoxin-like"/>
    <property type="match status" value="1"/>
</dbReference>
<feature type="domain" description="Thioredoxin" evidence="2">
    <location>
        <begin position="23"/>
        <end position="110"/>
    </location>
</feature>
<dbReference type="Proteomes" id="UP000623467">
    <property type="component" value="Unassembled WGS sequence"/>
</dbReference>
<accession>A0A8H6XAJ3</accession>
<keyword evidence="4" id="KW-1185">Reference proteome</keyword>
<protein>
    <submittedName>
        <fullName evidence="3">Duf953 domain protein</fullName>
    </submittedName>
</protein>
<sequence>MVLNTTDCPFTEPVASLLERPEEFLIFYSDIVDGQMWCPDCRAVDDQVRKTFIDTSVTAVIVYVGNKPDWKAPENVFRGEPFKITSIPTIVKMREGKEVGRLVEKEISSKLAEFVLSDS</sequence>
<name>A0A8H6XAJ3_9AGAR</name>
<evidence type="ECO:0000256" key="1">
    <source>
        <dbReference type="ARBA" id="ARBA00008987"/>
    </source>
</evidence>
<dbReference type="PANTHER" id="PTHR12452">
    <property type="entry name" value="42-9-9 PROTEIN-RELATED"/>
    <property type="match status" value="1"/>
</dbReference>
<dbReference type="OrthoDB" id="78947at2759"/>
<dbReference type="InterPro" id="IPR010357">
    <property type="entry name" value="TXNDC17_dom"/>
</dbReference>
<dbReference type="EMBL" id="JACAZH010000033">
    <property type="protein sequence ID" value="KAF7337487.1"/>
    <property type="molecule type" value="Genomic_DNA"/>
</dbReference>
<dbReference type="Pfam" id="PF06110">
    <property type="entry name" value="TXD17-like_Trx"/>
    <property type="match status" value="1"/>
</dbReference>
<comment type="caution">
    <text evidence="3">The sequence shown here is derived from an EMBL/GenBank/DDBJ whole genome shotgun (WGS) entry which is preliminary data.</text>
</comment>
<evidence type="ECO:0000313" key="3">
    <source>
        <dbReference type="EMBL" id="KAF7337487.1"/>
    </source>
</evidence>
<evidence type="ECO:0000313" key="4">
    <source>
        <dbReference type="Proteomes" id="UP000623467"/>
    </source>
</evidence>
<comment type="similarity">
    <text evidence="1">Belongs to the thioredoxin family.</text>
</comment>